<protein>
    <submittedName>
        <fullName evidence="1">Uncharacterized protein</fullName>
    </submittedName>
</protein>
<dbReference type="KEGG" id="vsy:K08M4_14800"/>
<organism evidence="1 2">
    <name type="scientific">Vibrio syngnathi</name>
    <dbReference type="NCBI Taxonomy" id="3034029"/>
    <lineage>
        <taxon>Bacteria</taxon>
        <taxon>Pseudomonadati</taxon>
        <taxon>Pseudomonadota</taxon>
        <taxon>Gammaproteobacteria</taxon>
        <taxon>Vibrionales</taxon>
        <taxon>Vibrionaceae</taxon>
        <taxon>Vibrio</taxon>
    </lineage>
</organism>
<sequence>MKFNRYVAVMVSMTAIQLRKKPIVVQENYRCTKKLSWHRKVTSADLKTHFDTAYLPSYREV</sequence>
<dbReference type="EMBL" id="CP017916">
    <property type="protein sequence ID" value="ARP38235.1"/>
    <property type="molecule type" value="Genomic_DNA"/>
</dbReference>
<proteinExistence type="predicted"/>
<name>A0AA34TNQ2_9VIBR</name>
<dbReference type="AlphaFoldDB" id="A0AA34TNQ2"/>
<dbReference type="Proteomes" id="UP000194136">
    <property type="component" value="Chromosome 1"/>
</dbReference>
<reference evidence="1 2" key="1">
    <citation type="submission" date="2016-10" db="EMBL/GenBank/DDBJ databases">
        <title>The High Quality Genome of Vibrio splendidus K08M4.</title>
        <authorList>
            <person name="Wendling C."/>
            <person name="Chibani C.M."/>
            <person name="Hertel R."/>
            <person name="Sproer C."/>
            <person name="Bunk B."/>
            <person name="Overmann J."/>
            <person name="Roth O."/>
            <person name="Liesegang H."/>
        </authorList>
    </citation>
    <scope>NUCLEOTIDE SEQUENCE [LARGE SCALE GENOMIC DNA]</scope>
    <source>
        <strain evidence="1 2">K08M4</strain>
    </source>
</reference>
<accession>A0AA34TNQ2</accession>
<gene>
    <name evidence="1" type="ORF">K08M4_14800</name>
</gene>
<evidence type="ECO:0000313" key="1">
    <source>
        <dbReference type="EMBL" id="ARP38235.1"/>
    </source>
</evidence>
<keyword evidence="2" id="KW-1185">Reference proteome</keyword>
<evidence type="ECO:0000313" key="2">
    <source>
        <dbReference type="Proteomes" id="UP000194136"/>
    </source>
</evidence>